<dbReference type="InterPro" id="IPR018170">
    <property type="entry name" value="Aldo/ket_reductase_CS"/>
</dbReference>
<dbReference type="PANTHER" id="PTHR43827:SF3">
    <property type="entry name" value="NADP-DEPENDENT OXIDOREDUCTASE DOMAIN-CONTAINING PROTEIN"/>
    <property type="match status" value="1"/>
</dbReference>
<dbReference type="Gene3D" id="3.20.20.100">
    <property type="entry name" value="NADP-dependent oxidoreductase domain"/>
    <property type="match status" value="1"/>
</dbReference>
<feature type="active site" description="Proton donor" evidence="4">
    <location>
        <position position="52"/>
    </location>
</feature>
<evidence type="ECO:0000259" key="7">
    <source>
        <dbReference type="Pfam" id="PF00248"/>
    </source>
</evidence>
<gene>
    <name evidence="8" type="ORF">BZG36_00579</name>
</gene>
<dbReference type="AlphaFoldDB" id="A0A261Y7C3"/>
<evidence type="ECO:0000256" key="6">
    <source>
        <dbReference type="PIRSR" id="PIRSR000097-3"/>
    </source>
</evidence>
<comment type="similarity">
    <text evidence="1">Belongs to the aldo/keto reductase family.</text>
</comment>
<dbReference type="SUPFAM" id="SSF51430">
    <property type="entry name" value="NAD(P)-linked oxidoreductase"/>
    <property type="match status" value="1"/>
</dbReference>
<keyword evidence="3" id="KW-0560">Oxidoreductase</keyword>
<evidence type="ECO:0000256" key="1">
    <source>
        <dbReference type="ARBA" id="ARBA00007905"/>
    </source>
</evidence>
<dbReference type="Pfam" id="PF00248">
    <property type="entry name" value="Aldo_ket_red"/>
    <property type="match status" value="1"/>
</dbReference>
<accession>A0A261Y7C3</accession>
<keyword evidence="9" id="KW-1185">Reference proteome</keyword>
<feature type="binding site" evidence="5">
    <location>
        <position position="107"/>
    </location>
    <ligand>
        <name>substrate</name>
    </ligand>
</feature>
<feature type="domain" description="NADP-dependent oxidoreductase" evidence="7">
    <location>
        <begin position="11"/>
        <end position="267"/>
    </location>
</feature>
<evidence type="ECO:0000313" key="8">
    <source>
        <dbReference type="EMBL" id="OZJ06481.1"/>
    </source>
</evidence>
<dbReference type="InterPro" id="IPR020471">
    <property type="entry name" value="AKR"/>
</dbReference>
<sequence>MALNTVKIPSIGFGTGTAWYKGDPDTIDDKLVKTLLSAFKHGYRFIDGAESYGTEREIGAAIAQSGLSRSDLFISTKILKSIGNPEEALRKSLERLNLTYVDLYIIHAPYFTQASHGIELEEAWPRLEALVDKGLVRALGVSNFRIEHLERLLKVAKYPPAVNQIEFNPYCQDVQTVEFCRKHGIIVEAYAPLSPIVYYKGTDRPVDSVLDKLAQKYATSQASILLAWVLSQGHVAILTTSKTERQEEYIKASEIKLTEAEISDISRAGQQVPEFRKFWASAGHKQSKPKA</sequence>
<organism evidence="8 9">
    <name type="scientific">Bifiguratus adelaidae</name>
    <dbReference type="NCBI Taxonomy" id="1938954"/>
    <lineage>
        <taxon>Eukaryota</taxon>
        <taxon>Fungi</taxon>
        <taxon>Fungi incertae sedis</taxon>
        <taxon>Mucoromycota</taxon>
        <taxon>Mucoromycotina</taxon>
        <taxon>Endogonomycetes</taxon>
        <taxon>Endogonales</taxon>
        <taxon>Endogonales incertae sedis</taxon>
        <taxon>Bifiguratus</taxon>
    </lineage>
</organism>
<reference evidence="8 9" key="1">
    <citation type="journal article" date="2017" name="Mycologia">
        <title>Bifiguratus adelaidae, gen. et sp. nov., a new member of Mucoromycotina in endophytic and soil-dwelling habitats.</title>
        <authorList>
            <person name="Torres-Cruz T.J."/>
            <person name="Billingsley Tobias T.L."/>
            <person name="Almatruk M."/>
            <person name="Hesse C."/>
            <person name="Kuske C.R."/>
            <person name="Desiro A."/>
            <person name="Benucci G.M."/>
            <person name="Bonito G."/>
            <person name="Stajich J.E."/>
            <person name="Dunlap C."/>
            <person name="Arnold A.E."/>
            <person name="Porras-Alfaro A."/>
        </authorList>
    </citation>
    <scope>NUCLEOTIDE SEQUENCE [LARGE SCALE GENOMIC DNA]</scope>
    <source>
        <strain evidence="8 9">AZ0501</strain>
    </source>
</reference>
<dbReference type="PRINTS" id="PR00069">
    <property type="entry name" value="ALDKETRDTASE"/>
</dbReference>
<feature type="site" description="Lowers pKa of active site Tyr" evidence="6">
    <location>
        <position position="77"/>
    </location>
</feature>
<protein>
    <recommendedName>
        <fullName evidence="7">NADP-dependent oxidoreductase domain-containing protein</fullName>
    </recommendedName>
</protein>
<dbReference type="OrthoDB" id="416253at2759"/>
<evidence type="ECO:0000313" key="9">
    <source>
        <dbReference type="Proteomes" id="UP000242875"/>
    </source>
</evidence>
<dbReference type="InterPro" id="IPR044494">
    <property type="entry name" value="AKR3C2/3"/>
</dbReference>
<evidence type="ECO:0000256" key="5">
    <source>
        <dbReference type="PIRSR" id="PIRSR000097-2"/>
    </source>
</evidence>
<dbReference type="GO" id="GO:0016616">
    <property type="term" value="F:oxidoreductase activity, acting on the CH-OH group of donors, NAD or NADP as acceptor"/>
    <property type="evidence" value="ECO:0007669"/>
    <property type="project" value="UniProtKB-ARBA"/>
</dbReference>
<keyword evidence="2" id="KW-0521">NADP</keyword>
<dbReference type="GO" id="GO:0016652">
    <property type="term" value="F:oxidoreductase activity, acting on NAD(P)H as acceptor"/>
    <property type="evidence" value="ECO:0007669"/>
    <property type="project" value="InterPro"/>
</dbReference>
<evidence type="ECO:0000256" key="3">
    <source>
        <dbReference type="ARBA" id="ARBA00023002"/>
    </source>
</evidence>
<dbReference type="CDD" id="cd19120">
    <property type="entry name" value="AKR_AKR3C2-3"/>
    <property type="match status" value="1"/>
</dbReference>
<proteinExistence type="inferred from homology"/>
<comment type="caution">
    <text evidence="8">The sequence shown here is derived from an EMBL/GenBank/DDBJ whole genome shotgun (WGS) entry which is preliminary data.</text>
</comment>
<dbReference type="EMBL" id="MVBO01000003">
    <property type="protein sequence ID" value="OZJ06481.1"/>
    <property type="molecule type" value="Genomic_DNA"/>
</dbReference>
<dbReference type="PROSITE" id="PS00062">
    <property type="entry name" value="ALDOKETO_REDUCTASE_2"/>
    <property type="match status" value="1"/>
</dbReference>
<dbReference type="PANTHER" id="PTHR43827">
    <property type="entry name" value="2,5-DIKETO-D-GLUCONIC ACID REDUCTASE"/>
    <property type="match status" value="1"/>
</dbReference>
<dbReference type="Proteomes" id="UP000242875">
    <property type="component" value="Unassembled WGS sequence"/>
</dbReference>
<name>A0A261Y7C3_9FUNG</name>
<evidence type="ECO:0000256" key="4">
    <source>
        <dbReference type="PIRSR" id="PIRSR000097-1"/>
    </source>
</evidence>
<evidence type="ECO:0000256" key="2">
    <source>
        <dbReference type="ARBA" id="ARBA00022857"/>
    </source>
</evidence>
<dbReference type="InterPro" id="IPR036812">
    <property type="entry name" value="NAD(P)_OxRdtase_dom_sf"/>
</dbReference>
<dbReference type="FunFam" id="3.20.20.100:FF:000002">
    <property type="entry name" value="2,5-diketo-D-gluconic acid reductase A"/>
    <property type="match status" value="1"/>
</dbReference>
<dbReference type="PIRSF" id="PIRSF000097">
    <property type="entry name" value="AKR"/>
    <property type="match status" value="1"/>
</dbReference>
<dbReference type="InterPro" id="IPR023210">
    <property type="entry name" value="NADP_OxRdtase_dom"/>
</dbReference>